<evidence type="ECO:0000313" key="8">
    <source>
        <dbReference type="EMBL" id="MBY8887619.1"/>
    </source>
</evidence>
<dbReference type="Gene3D" id="3.20.20.30">
    <property type="entry name" value="Luciferase-like domain"/>
    <property type="match status" value="1"/>
</dbReference>
<evidence type="ECO:0000313" key="9">
    <source>
        <dbReference type="Proteomes" id="UP001198565"/>
    </source>
</evidence>
<accession>A0ABS7QWN5</accession>
<proteinExistence type="inferred from homology"/>
<sequence length="499" mass="55213">MSKPTTGKPVTPGKPVKQIHLAAHFPGVNNTTVWSDPRAGSHIEFSSFVHFARTAERAKFDFLFLAEGLRLREQGGEIYDLDVVGRPDTFTVLAALAAVTDRIGLTGTINSTFNEPYEVARQFASLDHLSGGRSAWNVVTSWDAFTGENFRRGGFLPREERYSRAREFLSTANELFDSWTGDELVADQATGVFLRDARAGAFRHTGRHFDIAGRFDVPRGPQGRPVIFQAGDSDEGREFAAADADAIFSRHSTLDAGREFYADVKRRLAHYGRTHDQLLILPAATFVLGDTDAEARELAHEVRRQQVSGQTAIRYLEHVWNRDLSSYDPDGPLPDVDPDTTEHTIARGRASVRMFRDPLATAREWREYAEAHKLSIRELIIEKTGRQSFVGSPATIADSIDAFVQADAADGFILVPHITPGGLDGFADTVVPLLQERGVFRTEYEGTTLRDHLGLYHPRTAADPERRADAERLADAGQRADAERLADARARSLDGRAAS</sequence>
<dbReference type="EC" id="1.14.-.-" evidence="8"/>
<evidence type="ECO:0000256" key="1">
    <source>
        <dbReference type="ARBA" id="ARBA00022630"/>
    </source>
</evidence>
<dbReference type="InterPro" id="IPR036661">
    <property type="entry name" value="Luciferase-like_sf"/>
</dbReference>
<feature type="domain" description="Luciferase-like" evidence="7">
    <location>
        <begin position="35"/>
        <end position="406"/>
    </location>
</feature>
<dbReference type="InterPro" id="IPR016215">
    <property type="entry name" value="NTA_MOA"/>
</dbReference>
<dbReference type="InterPro" id="IPR011251">
    <property type="entry name" value="Luciferase-like_dom"/>
</dbReference>
<protein>
    <submittedName>
        <fullName evidence="8">NtaA/DmoA family FMN-dependent monooxygenase</fullName>
        <ecNumber evidence="8">1.14.-.-</ecNumber>
    </submittedName>
</protein>
<dbReference type="Pfam" id="PF00296">
    <property type="entry name" value="Bac_luciferase"/>
    <property type="match status" value="1"/>
</dbReference>
<name>A0ABS7QWN5_9ACTN</name>
<dbReference type="EMBL" id="JAINVZ010000017">
    <property type="protein sequence ID" value="MBY8887619.1"/>
    <property type="molecule type" value="Genomic_DNA"/>
</dbReference>
<dbReference type="CDD" id="cd01095">
    <property type="entry name" value="Nitrilotriacetate_monoxgenase"/>
    <property type="match status" value="1"/>
</dbReference>
<dbReference type="InterPro" id="IPR051260">
    <property type="entry name" value="Diverse_substr_monoxygenases"/>
</dbReference>
<keyword evidence="2" id="KW-0288">FMN</keyword>
<keyword evidence="3 8" id="KW-0560">Oxidoreductase</keyword>
<keyword evidence="4 8" id="KW-0503">Monooxygenase</keyword>
<evidence type="ECO:0000259" key="7">
    <source>
        <dbReference type="Pfam" id="PF00296"/>
    </source>
</evidence>
<dbReference type="Proteomes" id="UP001198565">
    <property type="component" value="Unassembled WGS sequence"/>
</dbReference>
<gene>
    <name evidence="8" type="ORF">K7472_22650</name>
</gene>
<dbReference type="GO" id="GO:0004497">
    <property type="term" value="F:monooxygenase activity"/>
    <property type="evidence" value="ECO:0007669"/>
    <property type="project" value="UniProtKB-KW"/>
</dbReference>
<dbReference type="NCBIfam" id="TIGR03860">
    <property type="entry name" value="FMN_nitrolo"/>
    <property type="match status" value="1"/>
</dbReference>
<evidence type="ECO:0000256" key="4">
    <source>
        <dbReference type="ARBA" id="ARBA00023033"/>
    </source>
</evidence>
<reference evidence="8 9" key="1">
    <citation type="submission" date="2021-08" db="EMBL/GenBank/DDBJ databases">
        <title>Streptomyces sp. PTM05 isolated from lichen.</title>
        <authorList>
            <person name="Somphong A."/>
            <person name="Phongsopitanun W."/>
            <person name="Tanasupawat S."/>
        </authorList>
    </citation>
    <scope>NUCLEOTIDE SEQUENCE [LARGE SCALE GENOMIC DNA]</scope>
    <source>
        <strain evidence="8 9">Ptm05</strain>
    </source>
</reference>
<organism evidence="8 9">
    <name type="scientific">Streptantibioticus parmotrematis</name>
    <dbReference type="NCBI Taxonomy" id="2873249"/>
    <lineage>
        <taxon>Bacteria</taxon>
        <taxon>Bacillati</taxon>
        <taxon>Actinomycetota</taxon>
        <taxon>Actinomycetes</taxon>
        <taxon>Kitasatosporales</taxon>
        <taxon>Streptomycetaceae</taxon>
        <taxon>Streptantibioticus</taxon>
    </lineage>
</organism>
<comment type="caution">
    <text evidence="8">The sequence shown here is derived from an EMBL/GenBank/DDBJ whole genome shotgun (WGS) entry which is preliminary data.</text>
</comment>
<dbReference type="PANTHER" id="PTHR30011">
    <property type="entry name" value="ALKANESULFONATE MONOOXYGENASE-RELATED"/>
    <property type="match status" value="1"/>
</dbReference>
<evidence type="ECO:0000256" key="2">
    <source>
        <dbReference type="ARBA" id="ARBA00022643"/>
    </source>
</evidence>
<evidence type="ECO:0000256" key="6">
    <source>
        <dbReference type="SAM" id="MobiDB-lite"/>
    </source>
</evidence>
<comment type="similarity">
    <text evidence="5">Belongs to the NtaA/SnaA/DszA monooxygenase family.</text>
</comment>
<dbReference type="PIRSF" id="PIRSF000337">
    <property type="entry name" value="NTA_MOA"/>
    <property type="match status" value="1"/>
</dbReference>
<dbReference type="PANTHER" id="PTHR30011:SF16">
    <property type="entry name" value="C2H2 FINGER DOMAIN TRANSCRIPTION FACTOR (EUROFUNG)-RELATED"/>
    <property type="match status" value="1"/>
</dbReference>
<dbReference type="SUPFAM" id="SSF51679">
    <property type="entry name" value="Bacterial luciferase-like"/>
    <property type="match status" value="1"/>
</dbReference>
<keyword evidence="1" id="KW-0285">Flavoprotein</keyword>
<feature type="region of interest" description="Disordered" evidence="6">
    <location>
        <begin position="456"/>
        <end position="499"/>
    </location>
</feature>
<keyword evidence="9" id="KW-1185">Reference proteome</keyword>
<evidence type="ECO:0000256" key="5">
    <source>
        <dbReference type="ARBA" id="ARBA00033748"/>
    </source>
</evidence>
<evidence type="ECO:0000256" key="3">
    <source>
        <dbReference type="ARBA" id="ARBA00023002"/>
    </source>
</evidence>